<dbReference type="PANTHER" id="PTHR37299:SF1">
    <property type="entry name" value="STAGE 0 SPORULATION PROTEIN A HOMOLOG"/>
    <property type="match status" value="1"/>
</dbReference>
<dbReference type="AlphaFoldDB" id="A0A9E8NFM1"/>
<dbReference type="Pfam" id="PF04397">
    <property type="entry name" value="LytTR"/>
    <property type="match status" value="1"/>
</dbReference>
<keyword evidence="2" id="KW-0238">DNA-binding</keyword>
<dbReference type="Proteomes" id="UP001164653">
    <property type="component" value="Chromosome"/>
</dbReference>
<dbReference type="GO" id="GO:0000156">
    <property type="term" value="F:phosphorelay response regulator activity"/>
    <property type="evidence" value="ECO:0007669"/>
    <property type="project" value="InterPro"/>
</dbReference>
<dbReference type="SMART" id="SM00850">
    <property type="entry name" value="LytTR"/>
    <property type="match status" value="1"/>
</dbReference>
<dbReference type="RefSeq" id="WP_244818831.1">
    <property type="nucleotide sequence ID" value="NZ_CP112998.1"/>
</dbReference>
<organism evidence="2 3">
    <name type="scientific">Dyadobacter pollutisoli</name>
    <dbReference type="NCBI Taxonomy" id="2910158"/>
    <lineage>
        <taxon>Bacteria</taxon>
        <taxon>Pseudomonadati</taxon>
        <taxon>Bacteroidota</taxon>
        <taxon>Cytophagia</taxon>
        <taxon>Cytophagales</taxon>
        <taxon>Spirosomataceae</taxon>
        <taxon>Dyadobacter</taxon>
    </lineage>
</organism>
<evidence type="ECO:0000313" key="3">
    <source>
        <dbReference type="Proteomes" id="UP001164653"/>
    </source>
</evidence>
<keyword evidence="3" id="KW-1185">Reference proteome</keyword>
<dbReference type="KEGG" id="dpf:ON006_08880"/>
<gene>
    <name evidence="2" type="ORF">ON006_08880</name>
</gene>
<proteinExistence type="predicted"/>
<protein>
    <submittedName>
        <fullName evidence="2">LytTR family DNA-binding domain-containing protein</fullName>
    </submittedName>
</protein>
<evidence type="ECO:0000259" key="1">
    <source>
        <dbReference type="PROSITE" id="PS50930"/>
    </source>
</evidence>
<dbReference type="InterPro" id="IPR007492">
    <property type="entry name" value="LytTR_DNA-bd_dom"/>
</dbReference>
<name>A0A9E8NFM1_9BACT</name>
<evidence type="ECO:0000313" key="2">
    <source>
        <dbReference type="EMBL" id="WAC14061.1"/>
    </source>
</evidence>
<dbReference type="PROSITE" id="PS50930">
    <property type="entry name" value="HTH_LYTTR"/>
    <property type="match status" value="1"/>
</dbReference>
<sequence length="128" mass="14316">MNASINPFSRVVTLASTASNPIAVHVRGKIIWIAASEITHLRGEGNYTHIYTHKGTTYLVSKTLKSVIETLRADFMRIHKSCAVNPEFVTARVEPDTLLLTNGARLPIARRRMREIQTLLSREYLAVG</sequence>
<feature type="domain" description="HTH LytTR-type" evidence="1">
    <location>
        <begin position="22"/>
        <end position="122"/>
    </location>
</feature>
<dbReference type="Gene3D" id="2.40.50.1020">
    <property type="entry name" value="LytTr DNA-binding domain"/>
    <property type="match status" value="1"/>
</dbReference>
<dbReference type="EMBL" id="CP112998">
    <property type="protein sequence ID" value="WAC14061.1"/>
    <property type="molecule type" value="Genomic_DNA"/>
</dbReference>
<dbReference type="PANTHER" id="PTHR37299">
    <property type="entry name" value="TRANSCRIPTIONAL REGULATOR-RELATED"/>
    <property type="match status" value="1"/>
</dbReference>
<dbReference type="InterPro" id="IPR046947">
    <property type="entry name" value="LytR-like"/>
</dbReference>
<dbReference type="GO" id="GO:0003677">
    <property type="term" value="F:DNA binding"/>
    <property type="evidence" value="ECO:0007669"/>
    <property type="project" value="UniProtKB-KW"/>
</dbReference>
<reference evidence="2" key="1">
    <citation type="submission" date="2022-11" db="EMBL/GenBank/DDBJ databases">
        <title>Dyadobacter pollutisoli sp. nov., isolated from plastic dumped soil.</title>
        <authorList>
            <person name="Kim J.M."/>
            <person name="Kim K.R."/>
            <person name="Lee J.K."/>
            <person name="Hao L."/>
            <person name="Jeon C.O."/>
        </authorList>
    </citation>
    <scope>NUCLEOTIDE SEQUENCE</scope>
    <source>
        <strain evidence="2">U1</strain>
    </source>
</reference>
<accession>A0A9E8NFM1</accession>